<proteinExistence type="predicted"/>
<protein>
    <submittedName>
        <fullName evidence="1">Lipase 2</fullName>
        <ecNumber evidence="1">3.1.1.3</ecNumber>
    </submittedName>
</protein>
<dbReference type="EMBL" id="JAWDJX010000041">
    <property type="protein sequence ID" value="KAK3049259.1"/>
    <property type="molecule type" value="Genomic_DNA"/>
</dbReference>
<gene>
    <name evidence="1" type="primary">TGL2</name>
    <name evidence="1" type="ORF">LTR09_009437</name>
</gene>
<dbReference type="Gene3D" id="3.40.50.1820">
    <property type="entry name" value="alpha/beta hydrolase"/>
    <property type="match status" value="1"/>
</dbReference>
<dbReference type="InterPro" id="IPR029058">
    <property type="entry name" value="AB_hydrolase_fold"/>
</dbReference>
<dbReference type="SUPFAM" id="SSF53474">
    <property type="entry name" value="alpha/beta-Hydrolases"/>
    <property type="match status" value="1"/>
</dbReference>
<dbReference type="GO" id="GO:0004806">
    <property type="term" value="F:triacylglycerol lipase activity"/>
    <property type="evidence" value="ECO:0007669"/>
    <property type="project" value="UniProtKB-EC"/>
</dbReference>
<comment type="caution">
    <text evidence="1">The sequence shown here is derived from an EMBL/GenBank/DDBJ whole genome shotgun (WGS) entry which is preliminary data.</text>
</comment>
<evidence type="ECO:0000313" key="1">
    <source>
        <dbReference type="EMBL" id="KAK3049259.1"/>
    </source>
</evidence>
<keyword evidence="1" id="KW-0378">Hydrolase</keyword>
<dbReference type="EC" id="3.1.1.3" evidence="1"/>
<organism evidence="1 2">
    <name type="scientific">Extremus antarcticus</name>
    <dbReference type="NCBI Taxonomy" id="702011"/>
    <lineage>
        <taxon>Eukaryota</taxon>
        <taxon>Fungi</taxon>
        <taxon>Dikarya</taxon>
        <taxon>Ascomycota</taxon>
        <taxon>Pezizomycotina</taxon>
        <taxon>Dothideomycetes</taxon>
        <taxon>Dothideomycetidae</taxon>
        <taxon>Mycosphaerellales</taxon>
        <taxon>Extremaceae</taxon>
        <taxon>Extremus</taxon>
    </lineage>
</organism>
<reference evidence="1" key="1">
    <citation type="submission" date="2023-04" db="EMBL/GenBank/DDBJ databases">
        <title>Black Yeasts Isolated from many extreme environments.</title>
        <authorList>
            <person name="Coleine C."/>
            <person name="Stajich J.E."/>
            <person name="Selbmann L."/>
        </authorList>
    </citation>
    <scope>NUCLEOTIDE SEQUENCE</scope>
    <source>
        <strain evidence="1">CCFEE 5312</strain>
    </source>
</reference>
<dbReference type="Proteomes" id="UP001271007">
    <property type="component" value="Unassembled WGS sequence"/>
</dbReference>
<sequence>MIIAHRTALRPRVWPTLSPLIRQYHACQPLRKDARLSDVGDLIEDEFADLRERYEAPKNPIILAHGLLGFDELRLAGSLLPGVHYWHGITEALAAKGVEVITASVPASGRIEVRAQMLAEIIERKAKGKSVNIIAMKPPNVKVLSLTTIASPHRGSAFADYIFTQVGKNNMPKLYKVLDFFGLETGAFRQLTEEYMIEKFNPRTPDLEGVRYYSYGAAFEPQLTSVFRRSHDVIEKAEGLNDGLVSVSSSKWGTYKGTLNHVSHLDLINWTNRLRWWWMWKLTGKKRTFNAIAFYLSIADMLAKEGL</sequence>
<dbReference type="AlphaFoldDB" id="A0AAJ0DFQ5"/>
<accession>A0AAJ0DFQ5</accession>
<evidence type="ECO:0000313" key="2">
    <source>
        <dbReference type="Proteomes" id="UP001271007"/>
    </source>
</evidence>
<name>A0AAJ0DFQ5_9PEZI</name>
<keyword evidence="2" id="KW-1185">Reference proteome</keyword>